<feature type="region of interest" description="Disordered" evidence="1">
    <location>
        <begin position="1"/>
        <end position="20"/>
    </location>
</feature>
<evidence type="ECO:0000256" key="1">
    <source>
        <dbReference type="SAM" id="MobiDB-lite"/>
    </source>
</evidence>
<feature type="region of interest" description="Disordered" evidence="1">
    <location>
        <begin position="48"/>
        <end position="80"/>
    </location>
</feature>
<proteinExistence type="predicted"/>
<protein>
    <submittedName>
        <fullName evidence="2">Uncharacterized protein</fullName>
    </submittedName>
</protein>
<organism evidence="2">
    <name type="scientific">Arundo donax</name>
    <name type="common">Giant reed</name>
    <name type="synonym">Donax arundinaceus</name>
    <dbReference type="NCBI Taxonomy" id="35708"/>
    <lineage>
        <taxon>Eukaryota</taxon>
        <taxon>Viridiplantae</taxon>
        <taxon>Streptophyta</taxon>
        <taxon>Embryophyta</taxon>
        <taxon>Tracheophyta</taxon>
        <taxon>Spermatophyta</taxon>
        <taxon>Magnoliopsida</taxon>
        <taxon>Liliopsida</taxon>
        <taxon>Poales</taxon>
        <taxon>Poaceae</taxon>
        <taxon>PACMAD clade</taxon>
        <taxon>Arundinoideae</taxon>
        <taxon>Arundineae</taxon>
        <taxon>Arundo</taxon>
    </lineage>
</organism>
<reference evidence="2" key="1">
    <citation type="submission" date="2014-09" db="EMBL/GenBank/DDBJ databases">
        <authorList>
            <person name="Magalhaes I.L.F."/>
            <person name="Oliveira U."/>
            <person name="Santos F.R."/>
            <person name="Vidigal T.H.D.A."/>
            <person name="Brescovit A.D."/>
            <person name="Santos A.J."/>
        </authorList>
    </citation>
    <scope>NUCLEOTIDE SEQUENCE</scope>
    <source>
        <tissue evidence="2">Shoot tissue taken approximately 20 cm above the soil surface</tissue>
    </source>
</reference>
<dbReference type="EMBL" id="GBRH01280068">
    <property type="protein sequence ID" value="JAD17827.1"/>
    <property type="molecule type" value="Transcribed_RNA"/>
</dbReference>
<reference evidence="2" key="2">
    <citation type="journal article" date="2015" name="Data Brief">
        <title>Shoot transcriptome of the giant reed, Arundo donax.</title>
        <authorList>
            <person name="Barrero R.A."/>
            <person name="Guerrero F.D."/>
            <person name="Moolhuijzen P."/>
            <person name="Goolsby J.A."/>
            <person name="Tidwell J."/>
            <person name="Bellgard S.E."/>
            <person name="Bellgard M.I."/>
        </authorList>
    </citation>
    <scope>NUCLEOTIDE SEQUENCE</scope>
    <source>
        <tissue evidence="2">Shoot tissue taken approximately 20 cm above the soil surface</tissue>
    </source>
</reference>
<name>A0A0A8Y280_ARUDO</name>
<dbReference type="AlphaFoldDB" id="A0A0A8Y280"/>
<evidence type="ECO:0000313" key="2">
    <source>
        <dbReference type="EMBL" id="JAD17827.1"/>
    </source>
</evidence>
<accession>A0A0A8Y280</accession>
<sequence>MWALSNLKAGGPCLTRSRPAPPSLSFASLVAGQRLWRSGPVRAPLVAVHAAGGRRKDRPGAEGDGDEAESKASYSGPPGPALAASRAGLLLLARWTLLRRE</sequence>